<dbReference type="EMBL" id="UINC01023218">
    <property type="protein sequence ID" value="SVA94442.1"/>
    <property type="molecule type" value="Genomic_DNA"/>
</dbReference>
<proteinExistence type="predicted"/>
<feature type="domain" description="Serine aminopeptidase S33" evidence="1">
    <location>
        <begin position="45"/>
        <end position="211"/>
    </location>
</feature>
<gene>
    <name evidence="2" type="ORF">METZ01_LOCUS147296</name>
</gene>
<evidence type="ECO:0000259" key="1">
    <source>
        <dbReference type="Pfam" id="PF12146"/>
    </source>
</evidence>
<dbReference type="AlphaFoldDB" id="A0A381ZZY0"/>
<dbReference type="InterPro" id="IPR022742">
    <property type="entry name" value="Hydrolase_4"/>
</dbReference>
<dbReference type="Gene3D" id="3.40.50.1820">
    <property type="entry name" value="alpha/beta hydrolase"/>
    <property type="match status" value="1"/>
</dbReference>
<name>A0A381ZZY0_9ZZZZ</name>
<dbReference type="InterPro" id="IPR000073">
    <property type="entry name" value="AB_hydrolase_1"/>
</dbReference>
<dbReference type="SUPFAM" id="SSF53474">
    <property type="entry name" value="alpha/beta-Hydrolases"/>
    <property type="match status" value="1"/>
</dbReference>
<dbReference type="PANTHER" id="PTHR43689">
    <property type="entry name" value="HYDROLASE"/>
    <property type="match status" value="1"/>
</dbReference>
<organism evidence="2">
    <name type="scientific">marine metagenome</name>
    <dbReference type="NCBI Taxonomy" id="408172"/>
    <lineage>
        <taxon>unclassified sequences</taxon>
        <taxon>metagenomes</taxon>
        <taxon>ecological metagenomes</taxon>
    </lineage>
</organism>
<dbReference type="InterPro" id="IPR029058">
    <property type="entry name" value="AB_hydrolase_fold"/>
</dbReference>
<evidence type="ECO:0000313" key="2">
    <source>
        <dbReference type="EMBL" id="SVA94442.1"/>
    </source>
</evidence>
<reference evidence="2" key="1">
    <citation type="submission" date="2018-05" db="EMBL/GenBank/DDBJ databases">
        <authorList>
            <person name="Lanie J.A."/>
            <person name="Ng W.-L."/>
            <person name="Kazmierczak K.M."/>
            <person name="Andrzejewski T.M."/>
            <person name="Davidsen T.M."/>
            <person name="Wayne K.J."/>
            <person name="Tettelin H."/>
            <person name="Glass J.I."/>
            <person name="Rusch D."/>
            <person name="Podicherti R."/>
            <person name="Tsui H.-C.T."/>
            <person name="Winkler M.E."/>
        </authorList>
    </citation>
    <scope>NUCLEOTIDE SEQUENCE</scope>
</reference>
<dbReference type="PRINTS" id="PR00111">
    <property type="entry name" value="ABHYDROLASE"/>
</dbReference>
<accession>A0A381ZZY0</accession>
<dbReference type="PANTHER" id="PTHR43689:SF8">
    <property type="entry name" value="ALPHA_BETA-HYDROLASES SUPERFAMILY PROTEIN"/>
    <property type="match status" value="1"/>
</dbReference>
<protein>
    <recommendedName>
        <fullName evidence="1">Serine aminopeptidase S33 domain-containing protein</fullName>
    </recommendedName>
</protein>
<dbReference type="Pfam" id="PF12146">
    <property type="entry name" value="Hydrolase_4"/>
    <property type="match status" value="1"/>
</dbReference>
<sequence length="225" mass="25061">MIPGMMCDERIFAPQIEELVSKRSVHVADISKHDNISDLAADVLSHAPPKFCLVGHSMGGIVAMEICAQDPKRIEKLVLIDTNPLAELEEVKLKREPQISDALSGKLVNVIRDEMKPNYLASSENQDIILNICMEMALSLGPKVFINQSRALQGRSDQQNNLKVLDMPVLIMCGSEDKLCSIEKHELMHNMISNSKLEVIKNAGHLPTLEQPAKTTEVLKTWLMN</sequence>